<comment type="caution">
    <text evidence="5">The sequence shown here is derived from an EMBL/GenBank/DDBJ whole genome shotgun (WGS) entry which is preliminary data.</text>
</comment>
<organism evidence="5 6">
    <name type="scientific">Thermotoga petrophila</name>
    <dbReference type="NCBI Taxonomy" id="93929"/>
    <lineage>
        <taxon>Bacteria</taxon>
        <taxon>Thermotogati</taxon>
        <taxon>Thermotogota</taxon>
        <taxon>Thermotogae</taxon>
        <taxon>Thermotogales</taxon>
        <taxon>Thermotogaceae</taxon>
        <taxon>Thermotoga</taxon>
    </lineage>
</organism>
<dbReference type="PANTHER" id="PTHR43790:SF9">
    <property type="entry name" value="GALACTOFURANOSE TRANSPORTER ATP-BINDING PROTEIN YTFR"/>
    <property type="match status" value="1"/>
</dbReference>
<reference evidence="5 6" key="1">
    <citation type="journal article" date="2015" name="MBio">
        <title>Genome-Resolved Metagenomic Analysis Reveals Roles for Candidate Phyla and Other Microbial Community Members in Biogeochemical Transformations in Oil Reservoirs.</title>
        <authorList>
            <person name="Hu P."/>
            <person name="Tom L."/>
            <person name="Singh A."/>
            <person name="Thomas B.C."/>
            <person name="Baker B.J."/>
            <person name="Piceno Y.M."/>
            <person name="Andersen G.L."/>
            <person name="Banfield J.F."/>
        </authorList>
    </citation>
    <scope>NUCLEOTIDE SEQUENCE [LARGE SCALE GENOMIC DNA]</scope>
    <source>
        <strain evidence="5">46_26</strain>
    </source>
</reference>
<evidence type="ECO:0000313" key="5">
    <source>
        <dbReference type="EMBL" id="KUK22231.1"/>
    </source>
</evidence>
<keyword evidence="2" id="KW-0677">Repeat</keyword>
<evidence type="ECO:0000256" key="3">
    <source>
        <dbReference type="ARBA" id="ARBA00022741"/>
    </source>
</evidence>
<dbReference type="PATRIC" id="fig|93930.3.peg.834"/>
<evidence type="ECO:0000256" key="4">
    <source>
        <dbReference type="ARBA" id="ARBA00022840"/>
    </source>
</evidence>
<feature type="non-terminal residue" evidence="5">
    <location>
        <position position="1"/>
    </location>
</feature>
<proteinExistence type="predicted"/>
<dbReference type="SUPFAM" id="SSF52540">
    <property type="entry name" value="P-loop containing nucleoside triphosphate hydrolases"/>
    <property type="match status" value="1"/>
</dbReference>
<dbReference type="Gene3D" id="3.40.50.300">
    <property type="entry name" value="P-loop containing nucleotide triphosphate hydrolases"/>
    <property type="match status" value="1"/>
</dbReference>
<evidence type="ECO:0000256" key="1">
    <source>
        <dbReference type="ARBA" id="ARBA00022448"/>
    </source>
</evidence>
<evidence type="ECO:0000256" key="2">
    <source>
        <dbReference type="ARBA" id="ARBA00022737"/>
    </source>
</evidence>
<dbReference type="PANTHER" id="PTHR43790">
    <property type="entry name" value="CARBOHYDRATE TRANSPORT ATP-BINDING PROTEIN MG119-RELATED"/>
    <property type="match status" value="1"/>
</dbReference>
<dbReference type="InterPro" id="IPR027417">
    <property type="entry name" value="P-loop_NTPase"/>
</dbReference>
<accession>A0A101ENZ0</accession>
<keyword evidence="1" id="KW-0813">Transport</keyword>
<dbReference type="InterPro" id="IPR050107">
    <property type="entry name" value="ABC_carbohydrate_import_ATPase"/>
</dbReference>
<dbReference type="GO" id="GO:0005524">
    <property type="term" value="F:ATP binding"/>
    <property type="evidence" value="ECO:0007669"/>
    <property type="project" value="UniProtKB-KW"/>
</dbReference>
<dbReference type="AlphaFoldDB" id="A0A101ENZ0"/>
<dbReference type="Proteomes" id="UP000058636">
    <property type="component" value="Unassembled WGS sequence"/>
</dbReference>
<sequence length="103" mass="11638">PSVHTECYSLSGGNKQKVSVGKWMEKSPKILLLEDPTIGIDVGAREDIYDALLEMKEKGISMILVSDDPKEYLLLCDRVLYIKGGRVEKELLPEELEVIMKEE</sequence>
<keyword evidence="4" id="KW-0067">ATP-binding</keyword>
<gene>
    <name evidence="5" type="ORF">XD57_1673</name>
</gene>
<evidence type="ECO:0000313" key="6">
    <source>
        <dbReference type="Proteomes" id="UP000058636"/>
    </source>
</evidence>
<keyword evidence="3" id="KW-0547">Nucleotide-binding</keyword>
<protein>
    <submittedName>
        <fullName evidence="5">ABC transporter related</fullName>
    </submittedName>
</protein>
<dbReference type="EMBL" id="LGFG01000219">
    <property type="protein sequence ID" value="KUK22231.1"/>
    <property type="molecule type" value="Genomic_DNA"/>
</dbReference>
<name>A0A101ENZ0_9THEM</name>